<dbReference type="Proteomes" id="UP000297891">
    <property type="component" value="Unassembled WGS sequence"/>
</dbReference>
<comment type="caution">
    <text evidence="1">The sequence shown here is derived from an EMBL/GenBank/DDBJ whole genome shotgun (WGS) entry which is preliminary data.</text>
</comment>
<accession>A0A5F1Z3G6</accession>
<dbReference type="AlphaFoldDB" id="A0A5F1Z3G6"/>
<sequence length="86" mass="9310">MKFLPDSIALVIPQLIMLIGPITAQPAFAPKEVASPIFHLFARPKSAPIPRVRPKTEYSGTPIAFSLLGRLIALTLSFTNSLAPLE</sequence>
<evidence type="ECO:0000313" key="2">
    <source>
        <dbReference type="Proteomes" id="UP000297891"/>
    </source>
</evidence>
<gene>
    <name evidence="1" type="ORF">EHQ30_14965</name>
</gene>
<proteinExistence type="predicted"/>
<name>A0A5F1Z3G6_9LEPT</name>
<dbReference type="EMBL" id="RQFP01000014">
    <property type="protein sequence ID" value="TGK91513.1"/>
    <property type="molecule type" value="Genomic_DNA"/>
</dbReference>
<organism evidence="1 2">
    <name type="scientific">Leptospira brenneri</name>
    <dbReference type="NCBI Taxonomy" id="2023182"/>
    <lineage>
        <taxon>Bacteria</taxon>
        <taxon>Pseudomonadati</taxon>
        <taxon>Spirochaetota</taxon>
        <taxon>Spirochaetia</taxon>
        <taxon>Leptospirales</taxon>
        <taxon>Leptospiraceae</taxon>
        <taxon>Leptospira</taxon>
    </lineage>
</organism>
<keyword evidence="2" id="KW-1185">Reference proteome</keyword>
<protein>
    <submittedName>
        <fullName evidence="1">Uncharacterized protein</fullName>
    </submittedName>
</protein>
<reference evidence="1" key="1">
    <citation type="journal article" date="2019" name="PLoS Negl. Trop. Dis.">
        <title>Revisiting the worldwide diversity of Leptospira species in the environment.</title>
        <authorList>
            <person name="Vincent A.T."/>
            <person name="Schiettekatte O."/>
            <person name="Bourhy P."/>
            <person name="Veyrier F.J."/>
            <person name="Picardeau M."/>
        </authorList>
    </citation>
    <scope>NUCLEOTIDE SEQUENCE [LARGE SCALE GENOMIC DNA]</scope>
    <source>
        <strain evidence="1">201800277</strain>
    </source>
</reference>
<evidence type="ECO:0000313" key="1">
    <source>
        <dbReference type="EMBL" id="TGK91513.1"/>
    </source>
</evidence>